<evidence type="ECO:0000256" key="1">
    <source>
        <dbReference type="ARBA" id="ARBA00004123"/>
    </source>
</evidence>
<dbReference type="EMBL" id="PYDT01000001">
    <property type="protein sequence ID" value="THU72326.1"/>
    <property type="molecule type" value="Genomic_DNA"/>
</dbReference>
<feature type="compositionally biased region" description="Gly residues" evidence="3">
    <location>
        <begin position="284"/>
        <end position="295"/>
    </location>
</feature>
<dbReference type="Gene3D" id="1.10.1240.40">
    <property type="entry name" value="ENT domain"/>
    <property type="match status" value="2"/>
</dbReference>
<dbReference type="InterPro" id="IPR033485">
    <property type="entry name" value="EMSY-LIKE_plant"/>
</dbReference>
<evidence type="ECO:0000313" key="6">
    <source>
        <dbReference type="Proteomes" id="UP000317650"/>
    </source>
</evidence>
<name>A0A4S8KB47_MUSBA</name>
<keyword evidence="6" id="KW-1185">Reference proteome</keyword>
<dbReference type="Proteomes" id="UP000317650">
    <property type="component" value="Chromosome 4"/>
</dbReference>
<gene>
    <name evidence="5" type="ORF">C4D60_Mb04t10920</name>
</gene>
<comment type="caution">
    <text evidence="5">The sequence shown here is derived from an EMBL/GenBank/DDBJ whole genome shotgun (WGS) entry which is preliminary data.</text>
</comment>
<proteinExistence type="predicted"/>
<comment type="subcellular location">
    <subcellularLocation>
        <location evidence="1">Nucleus</location>
    </subcellularLocation>
</comment>
<evidence type="ECO:0000256" key="2">
    <source>
        <dbReference type="ARBA" id="ARBA00023242"/>
    </source>
</evidence>
<feature type="domain" description="ENT" evidence="4">
    <location>
        <begin position="49"/>
        <end position="171"/>
    </location>
</feature>
<organism evidence="5 6">
    <name type="scientific">Musa balbisiana</name>
    <name type="common">Banana</name>
    <dbReference type="NCBI Taxonomy" id="52838"/>
    <lineage>
        <taxon>Eukaryota</taxon>
        <taxon>Viridiplantae</taxon>
        <taxon>Streptophyta</taxon>
        <taxon>Embryophyta</taxon>
        <taxon>Tracheophyta</taxon>
        <taxon>Spermatophyta</taxon>
        <taxon>Magnoliopsida</taxon>
        <taxon>Liliopsida</taxon>
        <taxon>Zingiberales</taxon>
        <taxon>Musaceae</taxon>
        <taxon>Musa</taxon>
    </lineage>
</organism>
<evidence type="ECO:0000313" key="5">
    <source>
        <dbReference type="EMBL" id="THU72326.1"/>
    </source>
</evidence>
<accession>A0A4S8KB47</accession>
<dbReference type="InterPro" id="IPR036142">
    <property type="entry name" value="ENT_dom-like_sf"/>
</dbReference>
<dbReference type="AlphaFoldDB" id="A0A4S8KB47"/>
<sequence>MEYDPSDSSGTDDDLPPSHYNRGARGGRVYGNGRATFGAIPYSNAPNNMEVQIHWLEQDSYSSVLRALKAQSDAITWVVIHIVFQIDIMLLLSIFQCLCAILLLRHEKVCLQEKESLITELRKELRVSDEEHGELLSKVNADGIIWRIREWRRAAGLQTGMLSAPSPALHSQLAASMQPSLSAAKRGAAAGTKGKKPKSPSASSAKSMHYPSAGLSGRGQIANENYSGAVVAGCCSARSMLHKVSLCQMICPEDIRWDVEEDPSIVLQSGQVASRHGVKRTTARGGGIPGAGRGRGSLKNQKKKDFLLSQNSIGKKSTGNIEILQTDTLIKEVEKLLGASHPDPLEIEKAQQMLEKHEQALIDAIANLDDASDGERGREDNHYVATSFNIAQTPVQFSHGQPMDRDQGWRNPMYGGNQHGANYDHDMAVNVGEGSEDDRMVAGGIALGYQHFATDDDM</sequence>
<feature type="region of interest" description="Disordered" evidence="3">
    <location>
        <begin position="184"/>
        <end position="211"/>
    </location>
</feature>
<dbReference type="SUPFAM" id="SSF158639">
    <property type="entry name" value="ENT-like"/>
    <property type="match status" value="2"/>
</dbReference>
<protein>
    <recommendedName>
        <fullName evidence="4">ENT domain-containing protein</fullName>
    </recommendedName>
</protein>
<dbReference type="PROSITE" id="PS51138">
    <property type="entry name" value="ENT"/>
    <property type="match status" value="1"/>
</dbReference>
<feature type="compositionally biased region" description="Acidic residues" evidence="3">
    <location>
        <begin position="1"/>
        <end position="15"/>
    </location>
</feature>
<dbReference type="GO" id="GO:0050832">
    <property type="term" value="P:defense response to fungus"/>
    <property type="evidence" value="ECO:0007669"/>
    <property type="project" value="InterPro"/>
</dbReference>
<feature type="region of interest" description="Disordered" evidence="3">
    <location>
        <begin position="270"/>
        <end position="301"/>
    </location>
</feature>
<dbReference type="GO" id="GO:0005634">
    <property type="term" value="C:nucleus"/>
    <property type="evidence" value="ECO:0007669"/>
    <property type="project" value="UniProtKB-SubCell"/>
</dbReference>
<keyword evidence="2" id="KW-0539">Nucleus</keyword>
<dbReference type="PANTHER" id="PTHR33432:SF27">
    <property type="entry name" value="PROTEIN EMSY-LIKE 3"/>
    <property type="match status" value="1"/>
</dbReference>
<dbReference type="STRING" id="52838.A0A4S8KB47"/>
<dbReference type="SMART" id="SM01191">
    <property type="entry name" value="ENT"/>
    <property type="match status" value="1"/>
</dbReference>
<reference evidence="5 6" key="1">
    <citation type="journal article" date="2019" name="Nat. Plants">
        <title>Genome sequencing of Musa balbisiana reveals subgenome evolution and function divergence in polyploid bananas.</title>
        <authorList>
            <person name="Yao X."/>
        </authorList>
    </citation>
    <scope>NUCLEOTIDE SEQUENCE [LARGE SCALE GENOMIC DNA]</scope>
    <source>
        <strain evidence="6">cv. DH-PKW</strain>
        <tissue evidence="5">Leaves</tissue>
    </source>
</reference>
<feature type="region of interest" description="Disordered" evidence="3">
    <location>
        <begin position="1"/>
        <end position="27"/>
    </location>
</feature>
<evidence type="ECO:0000259" key="4">
    <source>
        <dbReference type="PROSITE" id="PS51138"/>
    </source>
</evidence>
<dbReference type="PANTHER" id="PTHR33432">
    <property type="entry name" value="PROTEIN EMSY-LIKE 4"/>
    <property type="match status" value="1"/>
</dbReference>
<dbReference type="InterPro" id="IPR005491">
    <property type="entry name" value="ENT_dom"/>
</dbReference>
<dbReference type="Pfam" id="PF03735">
    <property type="entry name" value="ENT"/>
    <property type="match status" value="2"/>
</dbReference>
<evidence type="ECO:0000256" key="3">
    <source>
        <dbReference type="SAM" id="MobiDB-lite"/>
    </source>
</evidence>